<dbReference type="InterPro" id="IPR018821">
    <property type="entry name" value="DUF294_put_nucleoTrafse_sb-bd"/>
</dbReference>
<dbReference type="RefSeq" id="WP_188694320.1">
    <property type="nucleotide sequence ID" value="NZ_BMIR01000011.1"/>
</dbReference>
<dbReference type="Pfam" id="PF03445">
    <property type="entry name" value="DUF294"/>
    <property type="match status" value="1"/>
</dbReference>
<evidence type="ECO:0000259" key="1">
    <source>
        <dbReference type="Pfam" id="PF03445"/>
    </source>
</evidence>
<accession>A0A8J2YIN4</accession>
<dbReference type="AlphaFoldDB" id="A0A8J2YIN4"/>
<evidence type="ECO:0000313" key="3">
    <source>
        <dbReference type="EMBL" id="GGE44820.1"/>
    </source>
</evidence>
<keyword evidence="4" id="KW-1185">Reference proteome</keyword>
<dbReference type="EMBL" id="BMIR01000011">
    <property type="protein sequence ID" value="GGE44820.1"/>
    <property type="molecule type" value="Genomic_DNA"/>
</dbReference>
<comment type="caution">
    <text evidence="3">The sequence shown here is derived from an EMBL/GenBank/DDBJ whole genome shotgun (WGS) entry which is preliminary data.</text>
</comment>
<evidence type="ECO:0000259" key="2">
    <source>
        <dbReference type="Pfam" id="PF10335"/>
    </source>
</evidence>
<sequence length="352" mass="40395">MNNAFTRLAKQIERTENLQGLRSCHQHIFSALQEMYFSQQTIVQMLDHVNRIHDALMKKAISIAEQETLASGIGTAPPHFCVYLLGSGARFEQTIWTDQDNGILYCCESEDSYHCRSFIGDLAKRMTNALHTIGYPYCPGNVMATNPRWSKAFKDWLASMQAHIQASQPDDIRYLYIASDLRPIYGSTQLIYHAQTQLNQAIKASKHAIKRMQEHLEQPKVPLGLFGQVHKERWGEHSGEINIKTSLYVPIVNSVKFLAIQHEIQATTTLERLDMLKNKGFISERVSIEIKKAFTSSLYFRLHSSLGQEENNNYLRLNRLSSQDKAVLKAAMRTARHWQKHVLNWNGVKSYE</sequence>
<evidence type="ECO:0000313" key="4">
    <source>
        <dbReference type="Proteomes" id="UP000628775"/>
    </source>
</evidence>
<evidence type="ECO:0008006" key="5">
    <source>
        <dbReference type="Google" id="ProtNLM"/>
    </source>
</evidence>
<reference evidence="3" key="1">
    <citation type="journal article" date="2014" name="Int. J. Syst. Evol. Microbiol.">
        <title>Complete genome sequence of Corynebacterium casei LMG S-19264T (=DSM 44701T), isolated from a smear-ripened cheese.</title>
        <authorList>
            <consortium name="US DOE Joint Genome Institute (JGI-PGF)"/>
            <person name="Walter F."/>
            <person name="Albersmeier A."/>
            <person name="Kalinowski J."/>
            <person name="Ruckert C."/>
        </authorList>
    </citation>
    <scope>NUCLEOTIDE SEQUENCE</scope>
    <source>
        <strain evidence="3">CGMCC 1.15371</strain>
    </source>
</reference>
<organism evidence="3 4">
    <name type="scientific">Pullulanibacillus camelliae</name>
    <dbReference type="NCBI Taxonomy" id="1707096"/>
    <lineage>
        <taxon>Bacteria</taxon>
        <taxon>Bacillati</taxon>
        <taxon>Bacillota</taxon>
        <taxon>Bacilli</taxon>
        <taxon>Bacillales</taxon>
        <taxon>Sporolactobacillaceae</taxon>
        <taxon>Pullulanibacillus</taxon>
    </lineage>
</organism>
<gene>
    <name evidence="3" type="ORF">GCM10011391_24560</name>
</gene>
<proteinExistence type="predicted"/>
<dbReference type="Proteomes" id="UP000628775">
    <property type="component" value="Unassembled WGS sequence"/>
</dbReference>
<feature type="domain" description="Protein-PII uridylyltransferase N-terminal" evidence="1">
    <location>
        <begin position="32"/>
        <end position="169"/>
    </location>
</feature>
<feature type="domain" description="DUF294" evidence="2">
    <location>
        <begin position="208"/>
        <end position="342"/>
    </location>
</feature>
<protein>
    <recommendedName>
        <fullName evidence="5">Nucleotidyltransferase</fullName>
    </recommendedName>
</protein>
<reference evidence="3" key="2">
    <citation type="submission" date="2020-09" db="EMBL/GenBank/DDBJ databases">
        <authorList>
            <person name="Sun Q."/>
            <person name="Zhou Y."/>
        </authorList>
    </citation>
    <scope>NUCLEOTIDE SEQUENCE</scope>
    <source>
        <strain evidence="3">CGMCC 1.15371</strain>
    </source>
</reference>
<dbReference type="InterPro" id="IPR005105">
    <property type="entry name" value="GlnD_Uridyltrans_N"/>
</dbReference>
<dbReference type="Pfam" id="PF10335">
    <property type="entry name" value="DUF294_C"/>
    <property type="match status" value="1"/>
</dbReference>
<name>A0A8J2YIN4_9BACL</name>
<dbReference type="CDD" id="cd05401">
    <property type="entry name" value="NT_GlnE_GlnD_like"/>
    <property type="match status" value="1"/>
</dbReference>
<dbReference type="GO" id="GO:0008773">
    <property type="term" value="F:[protein-PII] uridylyltransferase activity"/>
    <property type="evidence" value="ECO:0007669"/>
    <property type="project" value="InterPro"/>
</dbReference>